<dbReference type="RefSeq" id="XP_044568072.1">
    <property type="nucleotide sequence ID" value="XM_044700721.1"/>
</dbReference>
<proteinExistence type="predicted"/>
<dbReference type="VEuPathDB" id="AmoebaDB:FDP41_010424"/>
<organism evidence="1 2">
    <name type="scientific">Naegleria fowleri</name>
    <name type="common">Brain eating amoeba</name>
    <dbReference type="NCBI Taxonomy" id="5763"/>
    <lineage>
        <taxon>Eukaryota</taxon>
        <taxon>Discoba</taxon>
        <taxon>Heterolobosea</taxon>
        <taxon>Tetramitia</taxon>
        <taxon>Eutetramitia</taxon>
        <taxon>Vahlkampfiidae</taxon>
        <taxon>Naegleria</taxon>
    </lineage>
</organism>
<dbReference type="PANTHER" id="PTHR35668:SF1">
    <property type="entry name" value="PROTEIN SHORTAGE IN CHIASMATA 1 ORTHOLOG"/>
    <property type="match status" value="1"/>
</dbReference>
<dbReference type="PANTHER" id="PTHR35668">
    <property type="entry name" value="PROTEIN SHORTAGE IN CHIASMATA 1 ORTHOLOG"/>
    <property type="match status" value="1"/>
</dbReference>
<dbReference type="GeneID" id="68117639"/>
<reference evidence="1 2" key="1">
    <citation type="journal article" date="2019" name="Sci. Rep.">
        <title>Nanopore sequencing improves the draft genome of the human pathogenic amoeba Naegleria fowleri.</title>
        <authorList>
            <person name="Liechti N."/>
            <person name="Schurch N."/>
            <person name="Bruggmann R."/>
            <person name="Wittwer M."/>
        </authorList>
    </citation>
    <scope>NUCLEOTIDE SEQUENCE [LARGE SCALE GENOMIC DNA]</scope>
    <source>
        <strain evidence="1 2">ATCC 30894</strain>
    </source>
</reference>
<evidence type="ECO:0000313" key="1">
    <source>
        <dbReference type="EMBL" id="KAF0983359.1"/>
    </source>
</evidence>
<dbReference type="GO" id="GO:0000712">
    <property type="term" value="P:resolution of meiotic recombination intermediates"/>
    <property type="evidence" value="ECO:0007669"/>
    <property type="project" value="InterPro"/>
</dbReference>
<dbReference type="GO" id="GO:0003697">
    <property type="term" value="F:single-stranded DNA binding"/>
    <property type="evidence" value="ECO:0007669"/>
    <property type="project" value="TreeGrafter"/>
</dbReference>
<comment type="caution">
    <text evidence="1">The sequence shown here is derived from an EMBL/GenBank/DDBJ whole genome shotgun (WGS) entry which is preliminary data.</text>
</comment>
<name>A0A6A5CDI4_NAEFO</name>
<protein>
    <submittedName>
        <fullName evidence="1">Uncharacterized protein</fullName>
    </submittedName>
</protein>
<dbReference type="VEuPathDB" id="AmoebaDB:NF0067860"/>
<dbReference type="EMBL" id="VFQX01000006">
    <property type="protein sequence ID" value="KAF0983359.1"/>
    <property type="molecule type" value="Genomic_DNA"/>
</dbReference>
<dbReference type="GO" id="GO:0016887">
    <property type="term" value="F:ATP hydrolysis activity"/>
    <property type="evidence" value="ECO:0007669"/>
    <property type="project" value="InterPro"/>
</dbReference>
<keyword evidence="2" id="KW-1185">Reference proteome</keyword>
<dbReference type="InterPro" id="IPR039991">
    <property type="entry name" value="SHOC1"/>
</dbReference>
<sequence length="1709" mass="197622">MYEHSVRDYYTHHTERLRLQLERVCSIHENPSVNNGFVSKLEDMRSNRDWSKFHLQETSTLHQKDMNSIQYTDLLTFIQDNRMDNFRELWPAQETAKELQECMEHLGESNWEIHYSIDKYEDYLDVFSYDERPDENIYSDIQLEDVLLDFENLNSALLFFSKEILPNFDVEHHSTFRKDLLHEVCAKPSTDSVVNEMEQMCNAYPKVSQGESLINEPKNSYRTGYTLVQLFHSSFDNIVDVFSNLEDTFSDILLLINDEHSELDSSLYSVVDIADKNTLEFDIESKSESYLLLQCRPYKDYLKIEMSAHSTVLKSTDINSLLSFEEEYSHEQISSAVHEIVNTVDSTDILEEISPNVFITELQTIAISKTQEQIYVQEFWCLDSKDKEINNARNNIHFIDTIINTDDVKTIPNPLTEVTLSKCDNIIPIERIAKPKPTTNIEITLPSMWLSDKIYLFRKEIDKEGYTEILPTREDVSFQTFEHFATEEQYCPNVQDIYLNVPNHLKPSSKTRVRSEKLDKALFNLEIREKDYENMDILFIQEMFKQTSLYANTVSHYKDDGRGALYQYESLLENLLSIEEFQEHGKPNTHILQTKAGTKNHSKLEELVEENLESFMIQKKAHTYSTTQQLTSTLEKSTIDTNKENNLFIPDDIRVSKEAIDIVTDIQNQNSLLVLPAITLRSVIGLLLLQKLKKCSSSSNFIIIDSNEKRLEEDFKFYSSYLSNHTRNLIMVTKENFTFQLVKINTNCKLIFLSSHIVDNFLQRFENVISNCSFIFYQDSIVANLIERNIPSAAQVSICKVLENVYAISKKTVHSIIASFIPARSVGELISLLDAIISKRIIVKRKNITSFHKELVVELDGPISKFLCDLTKIGDFTMSGVSGVKGYDFDTMKFVEVDSDYIKHIVEDFGASLKVVMASNDQRRISETKSVFKRLVCLHTLKYLYEVILDGGISVGLSFLEKIKQSDTYNTVLEGSISDIFIRLKDLQENCSQHELDSYIDKFKVIEDNILQTLTTNSNMKILFVTKHNKVLTLLREHLQRKFSASHQIKYFTLIVGEKDMIFMRDATLNEEEPKQGFSEVLNFNSTQFHFATYTMLERIKEQRSFEAFSGFLSIVQVEPGILPLALYSLISRCMVESWVINNVLPSVTVPQDLFKCAYFVDTWSLGLQRILQTDSSTMDMEDLMSVPLRDKDISLLPDSDLNMIANNYLRDMKTTRKSIIKIIATEKCIQNSELIAELESRFLVSVVERDFVNHAPADMLINDRHCVLIASPESLDTEDTIREETINLFSKVLHLSHQFSYCWIIIEKYIDNYENSLGEIDSMTYLASSLLSFTKSLSRIEVNVKMSYSMDQTAEIISVICSDVKDQTKTLNKDILWIREHETDHESFLMQFPFINCYSAQVILQNYTLKQIASFRNFDEFAFHLGNMVAEPILSNFYQCFNEIFDGHDENANMATATDDEEFIQTSQVLINQGSSHVDHSFYINNQPMFHQDNCLGQHQPFLTPSDSYFSYPFMFGRNEQNDQSSLLSNSLLHYNSSYEEPPLKKTKASIHFPLNKQTYRYHAEETINPSIPPPSPLFQQQQTVFESNMNSFKNLAHVKSFKPNNLFQSSGMWPNPVMQATTVRSDYQFLNESSVPFNCNSKKIQTPRPNQSISNHSFKFIHEQGAIAPRQEQTVLLGPHGTYNKMPKSHFNTTMSSTPTSHFRNYF</sequence>
<dbReference type="Proteomes" id="UP000444721">
    <property type="component" value="Unassembled WGS sequence"/>
</dbReference>
<accession>A0A6A5CDI4</accession>
<dbReference type="VEuPathDB" id="AmoebaDB:NfTy_012070"/>
<dbReference type="GO" id="GO:0000794">
    <property type="term" value="C:condensed nuclear chromosome"/>
    <property type="evidence" value="ECO:0007669"/>
    <property type="project" value="InterPro"/>
</dbReference>
<evidence type="ECO:0000313" key="2">
    <source>
        <dbReference type="Proteomes" id="UP000444721"/>
    </source>
</evidence>
<gene>
    <name evidence="1" type="ORF">FDP41_010424</name>
</gene>
<dbReference type="VEuPathDB" id="AmoebaDB:NF0067850"/>
<dbReference type="OrthoDB" id="5973439at2759"/>